<proteinExistence type="predicted"/>
<organism evidence="1 2">
    <name type="scientific">Litorivivens lipolytica</name>
    <dbReference type="NCBI Taxonomy" id="1524264"/>
    <lineage>
        <taxon>Bacteria</taxon>
        <taxon>Pseudomonadati</taxon>
        <taxon>Pseudomonadota</taxon>
        <taxon>Gammaproteobacteria</taxon>
        <taxon>Litorivivens</taxon>
    </lineage>
</organism>
<dbReference type="EMBL" id="JACHWY010000002">
    <property type="protein sequence ID" value="MBB3047910.1"/>
    <property type="molecule type" value="Genomic_DNA"/>
</dbReference>
<protein>
    <submittedName>
        <fullName evidence="1">Uncharacterized protein</fullName>
    </submittedName>
</protein>
<accession>A0A7W4W5V0</accession>
<name>A0A7W4W5V0_9GAMM</name>
<evidence type="ECO:0000313" key="1">
    <source>
        <dbReference type="EMBL" id="MBB3047910.1"/>
    </source>
</evidence>
<gene>
    <name evidence="1" type="ORF">FHR99_002176</name>
</gene>
<reference evidence="1 2" key="1">
    <citation type="submission" date="2020-08" db="EMBL/GenBank/DDBJ databases">
        <title>Genomic Encyclopedia of Type Strains, Phase III (KMG-III): the genomes of soil and plant-associated and newly described type strains.</title>
        <authorList>
            <person name="Whitman W."/>
        </authorList>
    </citation>
    <scope>NUCLEOTIDE SEQUENCE [LARGE SCALE GENOMIC DNA]</scope>
    <source>
        <strain evidence="1 2">CECT 8654</strain>
    </source>
</reference>
<keyword evidence="2" id="KW-1185">Reference proteome</keyword>
<sequence length="53" mass="5802">MPVVPDADNNLYLTLSGTATSIFKYGVDPQLPFFLRSGFEPVGGIQVFKPVKE</sequence>
<comment type="caution">
    <text evidence="1">The sequence shown here is derived from an EMBL/GenBank/DDBJ whole genome shotgun (WGS) entry which is preliminary data.</text>
</comment>
<dbReference type="Proteomes" id="UP000537130">
    <property type="component" value="Unassembled WGS sequence"/>
</dbReference>
<dbReference type="AlphaFoldDB" id="A0A7W4W5V0"/>
<evidence type="ECO:0000313" key="2">
    <source>
        <dbReference type="Proteomes" id="UP000537130"/>
    </source>
</evidence>